<evidence type="ECO:0000259" key="1">
    <source>
        <dbReference type="Pfam" id="PF07883"/>
    </source>
</evidence>
<dbReference type="Gene3D" id="2.60.120.10">
    <property type="entry name" value="Jelly Rolls"/>
    <property type="match status" value="1"/>
</dbReference>
<dbReference type="AlphaFoldDB" id="A0A267E4C0"/>
<dbReference type="InterPro" id="IPR013096">
    <property type="entry name" value="Cupin_2"/>
</dbReference>
<organism evidence="3 4">
    <name type="scientific">Macrostomum lignano</name>
    <dbReference type="NCBI Taxonomy" id="282301"/>
    <lineage>
        <taxon>Eukaryota</taxon>
        <taxon>Metazoa</taxon>
        <taxon>Spiralia</taxon>
        <taxon>Lophotrochozoa</taxon>
        <taxon>Platyhelminthes</taxon>
        <taxon>Rhabditophora</taxon>
        <taxon>Macrostomorpha</taxon>
        <taxon>Macrostomida</taxon>
        <taxon>Macrostomidae</taxon>
        <taxon>Macrostomum</taxon>
    </lineage>
</organism>
<dbReference type="EMBL" id="NIVC01004647">
    <property type="protein sequence ID" value="PAA46925.1"/>
    <property type="molecule type" value="Genomic_DNA"/>
</dbReference>
<dbReference type="OrthoDB" id="1161823at2759"/>
<dbReference type="EMBL" id="NIVC01002644">
    <property type="protein sequence ID" value="PAA56276.1"/>
    <property type="molecule type" value="Genomic_DNA"/>
</dbReference>
<dbReference type="Proteomes" id="UP000215902">
    <property type="component" value="Unassembled WGS sequence"/>
</dbReference>
<feature type="non-terminal residue" evidence="3">
    <location>
        <position position="1"/>
    </location>
</feature>
<evidence type="ECO:0000313" key="4">
    <source>
        <dbReference type="Proteomes" id="UP000215902"/>
    </source>
</evidence>
<dbReference type="InterPro" id="IPR011051">
    <property type="entry name" value="RmlC_Cupin_sf"/>
</dbReference>
<keyword evidence="4" id="KW-1185">Reference proteome</keyword>
<evidence type="ECO:0000313" key="2">
    <source>
        <dbReference type="EMBL" id="PAA46925.1"/>
    </source>
</evidence>
<dbReference type="Pfam" id="PF07883">
    <property type="entry name" value="Cupin_2"/>
    <property type="match status" value="1"/>
</dbReference>
<protein>
    <recommendedName>
        <fullName evidence="1">Cupin type-2 domain-containing protein</fullName>
    </recommendedName>
</protein>
<evidence type="ECO:0000313" key="3">
    <source>
        <dbReference type="EMBL" id="PAA56276.1"/>
    </source>
</evidence>
<dbReference type="SUPFAM" id="SSF51182">
    <property type="entry name" value="RmlC-like cupins"/>
    <property type="match status" value="1"/>
</dbReference>
<sequence>RTETLCNNSVMTSSRSLNVFKWDASSDGPLSSEAMQRKLRSLGYSSCRYTFGPGTVFPDHTHPVDKMDAIVSGRFLFRMFGEEVVLEPGDRVLVPKDTVHYAEVVGSQDVVFFDSTKP</sequence>
<gene>
    <name evidence="3" type="ORF">BOX15_Mlig020256g1</name>
    <name evidence="2" type="ORF">BOX15_Mlig020256g3</name>
</gene>
<dbReference type="PANTHER" id="PTHR40112">
    <property type="entry name" value="H2HPP ISOMERASE"/>
    <property type="match status" value="1"/>
</dbReference>
<feature type="domain" description="Cupin type-2" evidence="1">
    <location>
        <begin position="49"/>
        <end position="114"/>
    </location>
</feature>
<proteinExistence type="predicted"/>
<name>A0A267E4C0_9PLAT</name>
<comment type="caution">
    <text evidence="3">The sequence shown here is derived from an EMBL/GenBank/DDBJ whole genome shotgun (WGS) entry which is preliminary data.</text>
</comment>
<accession>A0A267E4C0</accession>
<dbReference type="InterPro" id="IPR014710">
    <property type="entry name" value="RmlC-like_jellyroll"/>
</dbReference>
<dbReference type="InterPro" id="IPR052535">
    <property type="entry name" value="Bacilysin_H2HPP_isomerase"/>
</dbReference>
<dbReference type="PANTHER" id="PTHR40112:SF1">
    <property type="entry name" value="H2HPP ISOMERASE"/>
    <property type="match status" value="1"/>
</dbReference>
<reference evidence="3 4" key="1">
    <citation type="submission" date="2017-06" db="EMBL/GenBank/DDBJ databases">
        <title>A platform for efficient transgenesis in Macrostomum lignano, a flatworm model organism for stem cell research.</title>
        <authorList>
            <person name="Berezikov E."/>
        </authorList>
    </citation>
    <scope>NUCLEOTIDE SEQUENCE [LARGE SCALE GENOMIC DNA]</scope>
    <source>
        <strain evidence="3">DV1</strain>
        <tissue evidence="3">Whole organism</tissue>
    </source>
</reference>